<gene>
    <name evidence="1" type="ORF">AVDCRST_MAG18-1300</name>
</gene>
<sequence length="38" mass="3964">ELDPARMVGAHLTAGGRFQHRIPTRHPSPFRGGAGGGV</sequence>
<feature type="non-terminal residue" evidence="1">
    <location>
        <position position="1"/>
    </location>
</feature>
<evidence type="ECO:0000313" key="1">
    <source>
        <dbReference type="EMBL" id="CAA9563772.1"/>
    </source>
</evidence>
<protein>
    <submittedName>
        <fullName evidence="1">Uncharacterized protein</fullName>
    </submittedName>
</protein>
<feature type="non-terminal residue" evidence="1">
    <location>
        <position position="38"/>
    </location>
</feature>
<reference evidence="1" key="1">
    <citation type="submission" date="2020-02" db="EMBL/GenBank/DDBJ databases">
        <authorList>
            <person name="Meier V. D."/>
        </authorList>
    </citation>
    <scope>NUCLEOTIDE SEQUENCE</scope>
    <source>
        <strain evidence="1">AVDCRST_MAG18</strain>
    </source>
</reference>
<accession>A0A6J4UXT3</accession>
<dbReference type="AlphaFoldDB" id="A0A6J4UXT3"/>
<organism evidence="1">
    <name type="scientific">uncultured Thermomicrobiales bacterium</name>
    <dbReference type="NCBI Taxonomy" id="1645740"/>
    <lineage>
        <taxon>Bacteria</taxon>
        <taxon>Pseudomonadati</taxon>
        <taxon>Thermomicrobiota</taxon>
        <taxon>Thermomicrobia</taxon>
        <taxon>Thermomicrobiales</taxon>
        <taxon>environmental samples</taxon>
    </lineage>
</organism>
<dbReference type="EMBL" id="CADCWN010000099">
    <property type="protein sequence ID" value="CAA9563772.1"/>
    <property type="molecule type" value="Genomic_DNA"/>
</dbReference>
<name>A0A6J4UXT3_9BACT</name>
<proteinExistence type="predicted"/>